<dbReference type="InterPro" id="IPR039647">
    <property type="entry name" value="EF_hand_pair_protein_CML-like"/>
</dbReference>
<dbReference type="SMART" id="SM00054">
    <property type="entry name" value="EFh"/>
    <property type="match status" value="4"/>
</dbReference>
<dbReference type="InterPro" id="IPR011992">
    <property type="entry name" value="EF-hand-dom_pair"/>
</dbReference>
<reference evidence="6" key="1">
    <citation type="submission" date="2021-01" db="UniProtKB">
        <authorList>
            <consortium name="EnsemblPlants"/>
        </authorList>
    </citation>
    <scope>IDENTIFICATION</scope>
</reference>
<dbReference type="OMA" id="XAMRSSS"/>
<feature type="domain" description="EF-hand" evidence="5">
    <location>
        <begin position="115"/>
        <end position="150"/>
    </location>
</feature>
<dbReference type="SUPFAM" id="SSF47473">
    <property type="entry name" value="EF-hand"/>
    <property type="match status" value="1"/>
</dbReference>
<proteinExistence type="predicted"/>
<dbReference type="Gene3D" id="1.10.238.10">
    <property type="entry name" value="EF-hand"/>
    <property type="match status" value="2"/>
</dbReference>
<keyword evidence="3" id="KW-0106">Calcium</keyword>
<keyword evidence="2" id="KW-0677">Repeat</keyword>
<evidence type="ECO:0000256" key="3">
    <source>
        <dbReference type="ARBA" id="ARBA00022837"/>
    </source>
</evidence>
<dbReference type="EnsemblPlants" id="Kaladp0057s0144.1.v1.1">
    <property type="protein sequence ID" value="Kaladp0057s0144.1.v1.1.CDS.1"/>
    <property type="gene ID" value="Kaladp0057s0144.v1.1"/>
</dbReference>
<keyword evidence="7" id="KW-1185">Reference proteome</keyword>
<name>A0A7N0U834_KALFE</name>
<evidence type="ECO:0000256" key="4">
    <source>
        <dbReference type="SAM" id="MobiDB-lite"/>
    </source>
</evidence>
<protein>
    <recommendedName>
        <fullName evidence="5">EF-hand domain-containing protein</fullName>
    </recommendedName>
</protein>
<dbReference type="PROSITE" id="PS50222">
    <property type="entry name" value="EF_HAND_2"/>
    <property type="match status" value="4"/>
</dbReference>
<feature type="domain" description="EF-hand" evidence="5">
    <location>
        <begin position="151"/>
        <end position="186"/>
    </location>
</feature>
<dbReference type="Proteomes" id="UP000594263">
    <property type="component" value="Unplaced"/>
</dbReference>
<dbReference type="AlphaFoldDB" id="A0A7N0U834"/>
<feature type="region of interest" description="Disordered" evidence="4">
    <location>
        <begin position="1"/>
        <end position="26"/>
    </location>
</feature>
<dbReference type="InterPro" id="IPR002048">
    <property type="entry name" value="EF_hand_dom"/>
</dbReference>
<keyword evidence="1" id="KW-0479">Metal-binding</keyword>
<dbReference type="PROSITE" id="PS00018">
    <property type="entry name" value="EF_HAND_1"/>
    <property type="match status" value="4"/>
</dbReference>
<feature type="domain" description="EF-hand" evidence="5">
    <location>
        <begin position="42"/>
        <end position="77"/>
    </location>
</feature>
<sequence>MGFKSMFVRKKKSSSASKSPSAVDGAEAAEIFTRSPSSNAEAQIEELRQVFERFDVNGDGKISSSELGAMITSLGQTATEEEIQRMIIEADKDGDGFISLEEFIEINIKDVDSDEALESLRGAFSVFDIDGNGLISAEELHKVLKGLGDVCSVAECKRMISGVDADGDGMISFEEFKVMMDNGLRFGRLEVDPPSLSG</sequence>
<accession>A0A7N0U834</accession>
<dbReference type="PANTHER" id="PTHR10891">
    <property type="entry name" value="EF-HAND CALCIUM-BINDING DOMAIN CONTAINING PROTEIN"/>
    <property type="match status" value="1"/>
</dbReference>
<dbReference type="FunFam" id="1.10.238.10:FF:000001">
    <property type="entry name" value="Calmodulin 1"/>
    <property type="match status" value="1"/>
</dbReference>
<evidence type="ECO:0000313" key="6">
    <source>
        <dbReference type="EnsemblPlants" id="Kaladp0057s0144.1.v1.1.CDS.1"/>
    </source>
</evidence>
<evidence type="ECO:0000259" key="5">
    <source>
        <dbReference type="PROSITE" id="PS50222"/>
    </source>
</evidence>
<organism evidence="6 7">
    <name type="scientific">Kalanchoe fedtschenkoi</name>
    <name type="common">Lavender scallops</name>
    <name type="synonym">South American air plant</name>
    <dbReference type="NCBI Taxonomy" id="63787"/>
    <lineage>
        <taxon>Eukaryota</taxon>
        <taxon>Viridiplantae</taxon>
        <taxon>Streptophyta</taxon>
        <taxon>Embryophyta</taxon>
        <taxon>Tracheophyta</taxon>
        <taxon>Spermatophyta</taxon>
        <taxon>Magnoliopsida</taxon>
        <taxon>eudicotyledons</taxon>
        <taxon>Gunneridae</taxon>
        <taxon>Pentapetalae</taxon>
        <taxon>Saxifragales</taxon>
        <taxon>Crassulaceae</taxon>
        <taxon>Kalanchoe</taxon>
    </lineage>
</organism>
<dbReference type="InterPro" id="IPR018247">
    <property type="entry name" value="EF_Hand_1_Ca_BS"/>
</dbReference>
<dbReference type="Gramene" id="Kaladp0057s0144.1.v1.1">
    <property type="protein sequence ID" value="Kaladp0057s0144.1.v1.1.CDS.1"/>
    <property type="gene ID" value="Kaladp0057s0144.v1.1"/>
</dbReference>
<evidence type="ECO:0000313" key="7">
    <source>
        <dbReference type="Proteomes" id="UP000594263"/>
    </source>
</evidence>
<evidence type="ECO:0000256" key="2">
    <source>
        <dbReference type="ARBA" id="ARBA00022737"/>
    </source>
</evidence>
<dbReference type="GO" id="GO:0005509">
    <property type="term" value="F:calcium ion binding"/>
    <property type="evidence" value="ECO:0007669"/>
    <property type="project" value="InterPro"/>
</dbReference>
<feature type="domain" description="EF-hand" evidence="5">
    <location>
        <begin position="78"/>
        <end position="113"/>
    </location>
</feature>
<dbReference type="Pfam" id="PF13499">
    <property type="entry name" value="EF-hand_7"/>
    <property type="match status" value="2"/>
</dbReference>
<evidence type="ECO:0000256" key="1">
    <source>
        <dbReference type="ARBA" id="ARBA00022723"/>
    </source>
</evidence>
<dbReference type="CDD" id="cd00051">
    <property type="entry name" value="EFh"/>
    <property type="match status" value="2"/>
</dbReference>